<dbReference type="EMBL" id="KB908703">
    <property type="protein sequence ID" value="EOA84814.1"/>
    <property type="molecule type" value="Genomic_DNA"/>
</dbReference>
<dbReference type="HOGENOM" id="CLU_1723461_0_0_1"/>
<reference evidence="2 3" key="1">
    <citation type="journal article" date="2012" name="PLoS Pathog.">
        <title>Diverse lifestyles and strategies of plant pathogenesis encoded in the genomes of eighteen Dothideomycetes fungi.</title>
        <authorList>
            <person name="Ohm R.A."/>
            <person name="Feau N."/>
            <person name="Henrissat B."/>
            <person name="Schoch C.L."/>
            <person name="Horwitz B.A."/>
            <person name="Barry K.W."/>
            <person name="Condon B.J."/>
            <person name="Copeland A.C."/>
            <person name="Dhillon B."/>
            <person name="Glaser F."/>
            <person name="Hesse C.N."/>
            <person name="Kosti I."/>
            <person name="LaButti K."/>
            <person name="Lindquist E.A."/>
            <person name="Lucas S."/>
            <person name="Salamov A.A."/>
            <person name="Bradshaw R.E."/>
            <person name="Ciuffetti L."/>
            <person name="Hamelin R.C."/>
            <person name="Kema G.H.J."/>
            <person name="Lawrence C."/>
            <person name="Scott J.A."/>
            <person name="Spatafora J.W."/>
            <person name="Turgeon B.G."/>
            <person name="de Wit P.J.G.M."/>
            <person name="Zhong S."/>
            <person name="Goodwin S.B."/>
            <person name="Grigoriev I.V."/>
        </authorList>
    </citation>
    <scope>NUCLEOTIDE SEQUENCE [LARGE SCALE GENOMIC DNA]</scope>
    <source>
        <strain evidence="3">28A</strain>
    </source>
</reference>
<keyword evidence="3" id="KW-1185">Reference proteome</keyword>
<accession>R0K5L6</accession>
<sequence length="152" mass="16812">MPLSTPVAVSDYGSSFSIPASLLGAMDEHNKNVDGQDRNKDASHDSETTRWSWGTSIDETMSNDNGVAEQDQYSAGIEEEEQPFAFAQDPSPSEYKPSSSRDRSYSSDDEEVVATALLGDSMPSKSEASLTPNVPTNCERRRSERIKRMRRI</sequence>
<feature type="compositionally biased region" description="Basic and acidic residues" evidence="1">
    <location>
        <begin position="27"/>
        <end position="48"/>
    </location>
</feature>
<dbReference type="AlphaFoldDB" id="R0K5L6"/>
<name>R0K5L6_EXST2</name>
<feature type="region of interest" description="Disordered" evidence="1">
    <location>
        <begin position="27"/>
        <end position="152"/>
    </location>
</feature>
<dbReference type="RefSeq" id="XP_008026997.1">
    <property type="nucleotide sequence ID" value="XM_008028806.1"/>
</dbReference>
<reference evidence="2 3" key="2">
    <citation type="journal article" date="2013" name="PLoS Genet.">
        <title>Comparative genome structure, secondary metabolite, and effector coding capacity across Cochliobolus pathogens.</title>
        <authorList>
            <person name="Condon B.J."/>
            <person name="Leng Y."/>
            <person name="Wu D."/>
            <person name="Bushley K.E."/>
            <person name="Ohm R.A."/>
            <person name="Otillar R."/>
            <person name="Martin J."/>
            <person name="Schackwitz W."/>
            <person name="Grimwood J."/>
            <person name="MohdZainudin N."/>
            <person name="Xue C."/>
            <person name="Wang R."/>
            <person name="Manning V.A."/>
            <person name="Dhillon B."/>
            <person name="Tu Z.J."/>
            <person name="Steffenson B.J."/>
            <person name="Salamov A."/>
            <person name="Sun H."/>
            <person name="Lowry S."/>
            <person name="LaButti K."/>
            <person name="Han J."/>
            <person name="Copeland A."/>
            <person name="Lindquist E."/>
            <person name="Barry K."/>
            <person name="Schmutz J."/>
            <person name="Baker S.E."/>
            <person name="Ciuffetti L.M."/>
            <person name="Grigoriev I.V."/>
            <person name="Zhong S."/>
            <person name="Turgeon B.G."/>
        </authorList>
    </citation>
    <scope>NUCLEOTIDE SEQUENCE [LARGE SCALE GENOMIC DNA]</scope>
    <source>
        <strain evidence="3">28A</strain>
    </source>
</reference>
<dbReference type="GeneID" id="19403619"/>
<protein>
    <submittedName>
        <fullName evidence="2">Uncharacterized protein</fullName>
    </submittedName>
</protein>
<feature type="compositionally biased region" description="Polar residues" evidence="1">
    <location>
        <begin position="49"/>
        <end position="65"/>
    </location>
</feature>
<feature type="compositionally biased region" description="Basic residues" evidence="1">
    <location>
        <begin position="143"/>
        <end position="152"/>
    </location>
</feature>
<evidence type="ECO:0000256" key="1">
    <source>
        <dbReference type="SAM" id="MobiDB-lite"/>
    </source>
</evidence>
<evidence type="ECO:0000313" key="2">
    <source>
        <dbReference type="EMBL" id="EOA84814.1"/>
    </source>
</evidence>
<evidence type="ECO:0000313" key="3">
    <source>
        <dbReference type="Proteomes" id="UP000016935"/>
    </source>
</evidence>
<feature type="compositionally biased region" description="Polar residues" evidence="1">
    <location>
        <begin position="123"/>
        <end position="136"/>
    </location>
</feature>
<gene>
    <name evidence="2" type="ORF">SETTUDRAFT_32053</name>
</gene>
<proteinExistence type="predicted"/>
<dbReference type="Proteomes" id="UP000016935">
    <property type="component" value="Unassembled WGS sequence"/>
</dbReference>
<organism evidence="2 3">
    <name type="scientific">Exserohilum turcicum (strain 28A)</name>
    <name type="common">Northern leaf blight fungus</name>
    <name type="synonym">Setosphaeria turcica</name>
    <dbReference type="NCBI Taxonomy" id="671987"/>
    <lineage>
        <taxon>Eukaryota</taxon>
        <taxon>Fungi</taxon>
        <taxon>Dikarya</taxon>
        <taxon>Ascomycota</taxon>
        <taxon>Pezizomycotina</taxon>
        <taxon>Dothideomycetes</taxon>
        <taxon>Pleosporomycetidae</taxon>
        <taxon>Pleosporales</taxon>
        <taxon>Pleosporineae</taxon>
        <taxon>Pleosporaceae</taxon>
        <taxon>Exserohilum</taxon>
    </lineage>
</organism>